<feature type="transmembrane region" description="Helical" evidence="5">
    <location>
        <begin position="20"/>
        <end position="43"/>
    </location>
</feature>
<dbReference type="RefSeq" id="XP_006815640.1">
    <property type="nucleotide sequence ID" value="XM_006815577.1"/>
</dbReference>
<keyword evidence="2 5" id="KW-0812">Transmembrane</keyword>
<dbReference type="Proteomes" id="UP000694865">
    <property type="component" value="Unplaced"/>
</dbReference>
<feature type="transmembrane region" description="Helical" evidence="5">
    <location>
        <begin position="315"/>
        <end position="339"/>
    </location>
</feature>
<protein>
    <submittedName>
        <fullName evidence="8">ATP-binding cassette sub-family A member 3-like</fullName>
    </submittedName>
</protein>
<name>A0ABM0M6J9_SACKO</name>
<keyword evidence="7" id="KW-1185">Reference proteome</keyword>
<sequence length="521" mass="60537">MGAKWRQFKWLLWKNFILQWRRPIGSGFELLTPVVLTFLLVIARVGLENTFDRDVCFVQYAPTNFSSDDTLLDNLPSFPKMPSEITWPTAFPFNQPSQKPDISPGEMFCNLTHECGSLAWYPQTELTLRIMREVSISMQVPLAQVQFESEEDMAKVVSEDIDTYYGAVVFDFPANDTVLPLHTPYKIRLSSELLFFGTWATTLTYPYYTLNIPVEYHSYDERFMELQFALDHTFIMFQSEAYNSSHLMNGIRREVQRFPYPEWRIETFIVTMRFLMTIILVLALIYSAASIVKELVIEKESRLKESMKMMGLSNWLHWTAWFVKCFLFLMISGFAMSILIKAGQVFRHSDFLCIFIFLMLWIIAGIMWNFAISVFFSKAKIAMVSAVVLWYLNYVVTEFILIDYYNITTSQKVAACLLQNTCLGMAIQTISRLESLNVGMTWETLTTSPAQGYDVPVLMTWIMFVVDSIIYGLIAWYVEAVFPGEYGIARPYYFPFTKSYWMGPSENDVKPNTKYNDDDEV</sequence>
<comment type="subcellular location">
    <subcellularLocation>
        <location evidence="1">Membrane</location>
        <topology evidence="1">Multi-pass membrane protein</topology>
    </subcellularLocation>
</comment>
<feature type="transmembrane region" description="Helical" evidence="5">
    <location>
        <begin position="274"/>
        <end position="295"/>
    </location>
</feature>
<keyword evidence="3 5" id="KW-1133">Transmembrane helix</keyword>
<feature type="domain" description="ABC-2 type transporter transmembrane" evidence="6">
    <location>
        <begin position="272"/>
        <end position="477"/>
    </location>
</feature>
<gene>
    <name evidence="8" type="primary">LOC102807174</name>
</gene>
<evidence type="ECO:0000256" key="1">
    <source>
        <dbReference type="ARBA" id="ARBA00004141"/>
    </source>
</evidence>
<feature type="transmembrane region" description="Helical" evidence="5">
    <location>
        <begin position="351"/>
        <end position="375"/>
    </location>
</feature>
<dbReference type="InterPro" id="IPR013525">
    <property type="entry name" value="ABC2_TM"/>
</dbReference>
<dbReference type="InterPro" id="IPR026082">
    <property type="entry name" value="ABCA"/>
</dbReference>
<evidence type="ECO:0000256" key="3">
    <source>
        <dbReference type="ARBA" id="ARBA00022989"/>
    </source>
</evidence>
<reference evidence="8" key="1">
    <citation type="submission" date="2025-08" db="UniProtKB">
        <authorList>
            <consortium name="RefSeq"/>
        </authorList>
    </citation>
    <scope>IDENTIFICATION</scope>
    <source>
        <tissue evidence="8">Testes</tissue>
    </source>
</reference>
<evidence type="ECO:0000313" key="8">
    <source>
        <dbReference type="RefSeq" id="XP_006815640.1"/>
    </source>
</evidence>
<evidence type="ECO:0000256" key="5">
    <source>
        <dbReference type="SAM" id="Phobius"/>
    </source>
</evidence>
<keyword evidence="4 5" id="KW-0472">Membrane</keyword>
<proteinExistence type="predicted"/>
<evidence type="ECO:0000259" key="6">
    <source>
        <dbReference type="Pfam" id="PF12698"/>
    </source>
</evidence>
<feature type="transmembrane region" description="Helical" evidence="5">
    <location>
        <begin position="458"/>
        <end position="478"/>
    </location>
</feature>
<dbReference type="GeneID" id="102807174"/>
<organism evidence="7 8">
    <name type="scientific">Saccoglossus kowalevskii</name>
    <name type="common">Acorn worm</name>
    <dbReference type="NCBI Taxonomy" id="10224"/>
    <lineage>
        <taxon>Eukaryota</taxon>
        <taxon>Metazoa</taxon>
        <taxon>Hemichordata</taxon>
        <taxon>Enteropneusta</taxon>
        <taxon>Harrimaniidae</taxon>
        <taxon>Saccoglossus</taxon>
    </lineage>
</organism>
<dbReference type="PANTHER" id="PTHR19229:SF268">
    <property type="entry name" value="ABC TRANSPORTER DOMAIN-CONTAINING PROTEIN"/>
    <property type="match status" value="1"/>
</dbReference>
<evidence type="ECO:0000256" key="4">
    <source>
        <dbReference type="ARBA" id="ARBA00023136"/>
    </source>
</evidence>
<feature type="transmembrane region" description="Helical" evidence="5">
    <location>
        <begin position="381"/>
        <end position="401"/>
    </location>
</feature>
<evidence type="ECO:0000313" key="7">
    <source>
        <dbReference type="Proteomes" id="UP000694865"/>
    </source>
</evidence>
<accession>A0ABM0M6J9</accession>
<evidence type="ECO:0000256" key="2">
    <source>
        <dbReference type="ARBA" id="ARBA00022692"/>
    </source>
</evidence>
<dbReference type="PANTHER" id="PTHR19229">
    <property type="entry name" value="ATP-BINDING CASSETTE TRANSPORTER SUBFAMILY A ABCA"/>
    <property type="match status" value="1"/>
</dbReference>
<dbReference type="Pfam" id="PF12698">
    <property type="entry name" value="ABC2_membrane_3"/>
    <property type="match status" value="1"/>
</dbReference>